<dbReference type="AlphaFoldDB" id="A0A2A4FNT3"/>
<gene>
    <name evidence="3" type="ORF">COO09_20235</name>
</gene>
<evidence type="ECO:0000313" key="4">
    <source>
        <dbReference type="Proteomes" id="UP000218934"/>
    </source>
</evidence>
<keyword evidence="2" id="KW-0472">Membrane</keyword>
<accession>A0A2A4FNT3</accession>
<keyword evidence="4" id="KW-1185">Reference proteome</keyword>
<evidence type="ECO:0000313" key="3">
    <source>
        <dbReference type="EMBL" id="PCE40425.1"/>
    </source>
</evidence>
<feature type="compositionally biased region" description="Basic residues" evidence="1">
    <location>
        <begin position="49"/>
        <end position="58"/>
    </location>
</feature>
<dbReference type="KEGG" id="rdi:CMV14_04740"/>
<reference evidence="3 4" key="1">
    <citation type="submission" date="2017-09" db="EMBL/GenBank/DDBJ databases">
        <title>The Catabolism of 3,6-Dichlorosalicylic acid is Initiated by the Cytochrome P450 Monooxygenase DsmABC in Rhizorhabdus dicambivorans Ndbn-20.</title>
        <authorList>
            <person name="Na L."/>
        </authorList>
    </citation>
    <scope>NUCLEOTIDE SEQUENCE [LARGE SCALE GENOMIC DNA]</scope>
    <source>
        <strain evidence="3 4">Ndbn-20m</strain>
    </source>
</reference>
<dbReference type="RefSeq" id="WP_066968612.1">
    <property type="nucleotide sequence ID" value="NZ_CP023449.1"/>
</dbReference>
<feature type="region of interest" description="Disordered" evidence="1">
    <location>
        <begin position="127"/>
        <end position="148"/>
    </location>
</feature>
<sequence>MATRTTPTRSRSTGSRSTARKRSSGTTAASRQTRAQTLTEEAKSAVRSVRTRATRAAKKVPTDRTSVSIAAGVIAGIVAAGVAIFMNRDRLRSAANTGGERLRKAADDLSTIAHERIDQARDNITRFRTRSNGTGTVEPSPESMAVNG</sequence>
<dbReference type="EMBL" id="NWUF01000028">
    <property type="protein sequence ID" value="PCE40425.1"/>
    <property type="molecule type" value="Genomic_DNA"/>
</dbReference>
<proteinExistence type="predicted"/>
<protein>
    <submittedName>
        <fullName evidence="3">Uncharacterized protein</fullName>
    </submittedName>
</protein>
<dbReference type="OrthoDB" id="7578913at2"/>
<feature type="compositionally biased region" description="Low complexity" evidence="1">
    <location>
        <begin position="24"/>
        <end position="37"/>
    </location>
</feature>
<feature type="transmembrane region" description="Helical" evidence="2">
    <location>
        <begin position="67"/>
        <end position="86"/>
    </location>
</feature>
<organism evidence="3 4">
    <name type="scientific">Rhizorhabdus dicambivorans</name>
    <dbReference type="NCBI Taxonomy" id="1850238"/>
    <lineage>
        <taxon>Bacteria</taxon>
        <taxon>Pseudomonadati</taxon>
        <taxon>Pseudomonadota</taxon>
        <taxon>Alphaproteobacteria</taxon>
        <taxon>Sphingomonadales</taxon>
        <taxon>Sphingomonadaceae</taxon>
        <taxon>Rhizorhabdus</taxon>
    </lineage>
</organism>
<dbReference type="Proteomes" id="UP000218934">
    <property type="component" value="Unassembled WGS sequence"/>
</dbReference>
<feature type="region of interest" description="Disordered" evidence="1">
    <location>
        <begin position="1"/>
        <end position="60"/>
    </location>
</feature>
<keyword evidence="2" id="KW-1133">Transmembrane helix</keyword>
<name>A0A2A4FNT3_9SPHN</name>
<evidence type="ECO:0000256" key="1">
    <source>
        <dbReference type="SAM" id="MobiDB-lite"/>
    </source>
</evidence>
<comment type="caution">
    <text evidence="3">The sequence shown here is derived from an EMBL/GenBank/DDBJ whole genome shotgun (WGS) entry which is preliminary data.</text>
</comment>
<evidence type="ECO:0000256" key="2">
    <source>
        <dbReference type="SAM" id="Phobius"/>
    </source>
</evidence>
<keyword evidence="2" id="KW-0812">Transmembrane</keyword>
<feature type="compositionally biased region" description="Low complexity" evidence="1">
    <location>
        <begin position="1"/>
        <end position="17"/>
    </location>
</feature>